<accession>C0VYT7</accession>
<evidence type="ECO:0000256" key="3">
    <source>
        <dbReference type="ARBA" id="ARBA00022989"/>
    </source>
</evidence>
<dbReference type="GO" id="GO:0016020">
    <property type="term" value="C:membrane"/>
    <property type="evidence" value="ECO:0007669"/>
    <property type="project" value="UniProtKB-SubCell"/>
</dbReference>
<evidence type="ECO:0000256" key="2">
    <source>
        <dbReference type="ARBA" id="ARBA00022692"/>
    </source>
</evidence>
<proteinExistence type="predicted"/>
<dbReference type="PANTHER" id="PTHR30566:SF25">
    <property type="entry name" value="INNER MEMBRANE PROTEIN"/>
    <property type="match status" value="1"/>
</dbReference>
<dbReference type="STRING" id="525245.HMPREF0044_0327"/>
<sequence length="537" mass="60474">METTETAVDEAVDILHFVLSAAVGALVTFLIGVICWAIIRVIAKRSEAIRILNKRIRTPFLLLFPTLGTWLGIKFAREQLPADEIWTKPIHHISLILTIACVGWLCYAAANTIHDVAQARSMQNASRRLTTQAQMISRILQAVIVILTTVSIVLTFPEARVLMGSLLASAGVISLVAGLAAQDSLSNTFAGLQLTFTDAIRVGDQLSVDGLNGTVEEITLTYVVLRVWDDRRIILPSTTFTKNKFENWTRVHAKLLGTVELKLDWRAPVNLIRQEVDRLLAHTDLWDKRTVNVQVTDSNEQWIIVRVVISADNSGKLWDLKCYLRENLVNWIIQNAPYALARHRYQQEEITEIFYDRTEEEIVKLAQELVALENAEETQVTKAHSENSHSPAKTAQEARVQASKKRAVKVRRKRLKDRVSELRTNPETEPINSPTSNAEPKDENPTLVMSHTEVGKLTANLHNTQAHGLYSGSEDAEARQKLTQGPGAEAFRHREESTVMRAIRDGEMTIQEALDRTTEYPELQQKIKDTFAEKRES</sequence>
<feature type="transmembrane region" description="Helical" evidence="6">
    <location>
        <begin position="14"/>
        <end position="39"/>
    </location>
</feature>
<evidence type="ECO:0000256" key="4">
    <source>
        <dbReference type="ARBA" id="ARBA00023136"/>
    </source>
</evidence>
<name>C0VYT7_9ACTO</name>
<feature type="transmembrane region" description="Helical" evidence="6">
    <location>
        <begin position="60"/>
        <end position="77"/>
    </location>
</feature>
<dbReference type="RefSeq" id="WP_006547324.1">
    <property type="nucleotide sequence ID" value="NZ_DS999545.1"/>
</dbReference>
<feature type="compositionally biased region" description="Basic and acidic residues" evidence="5">
    <location>
        <begin position="417"/>
        <end position="426"/>
    </location>
</feature>
<feature type="transmembrane region" description="Helical" evidence="6">
    <location>
        <begin position="135"/>
        <end position="156"/>
    </location>
</feature>
<feature type="compositionally biased region" description="Basic residues" evidence="5">
    <location>
        <begin position="402"/>
        <end position="416"/>
    </location>
</feature>
<dbReference type="AlphaFoldDB" id="C0VYT7"/>
<dbReference type="InterPro" id="IPR006685">
    <property type="entry name" value="MscS_channel_2nd"/>
</dbReference>
<evidence type="ECO:0000256" key="5">
    <source>
        <dbReference type="SAM" id="MobiDB-lite"/>
    </source>
</evidence>
<dbReference type="GO" id="GO:0055085">
    <property type="term" value="P:transmembrane transport"/>
    <property type="evidence" value="ECO:0007669"/>
    <property type="project" value="InterPro"/>
</dbReference>
<keyword evidence="2 6" id="KW-0812">Transmembrane</keyword>
<organism evidence="8 9">
    <name type="scientific">Gleimia coleocanis DSM 15436</name>
    <dbReference type="NCBI Taxonomy" id="525245"/>
    <lineage>
        <taxon>Bacteria</taxon>
        <taxon>Bacillati</taxon>
        <taxon>Actinomycetota</taxon>
        <taxon>Actinomycetes</taxon>
        <taxon>Actinomycetales</taxon>
        <taxon>Actinomycetaceae</taxon>
        <taxon>Gleimia</taxon>
    </lineage>
</organism>
<feature type="compositionally biased region" description="Polar residues" evidence="5">
    <location>
        <begin position="427"/>
        <end position="438"/>
    </location>
</feature>
<comment type="subcellular location">
    <subcellularLocation>
        <location evidence="1">Membrane</location>
    </subcellularLocation>
</comment>
<keyword evidence="4 6" id="KW-0472">Membrane</keyword>
<dbReference type="Proteomes" id="UP000010301">
    <property type="component" value="Unassembled WGS sequence"/>
</dbReference>
<dbReference type="Gene3D" id="1.10.287.1260">
    <property type="match status" value="1"/>
</dbReference>
<dbReference type="Gene3D" id="2.30.30.60">
    <property type="match status" value="1"/>
</dbReference>
<keyword evidence="3 6" id="KW-1133">Transmembrane helix</keyword>
<evidence type="ECO:0000256" key="6">
    <source>
        <dbReference type="SAM" id="Phobius"/>
    </source>
</evidence>
<dbReference type="OrthoDB" id="9792218at2"/>
<dbReference type="InterPro" id="IPR023408">
    <property type="entry name" value="MscS_beta-dom_sf"/>
</dbReference>
<feature type="domain" description="Mechanosensitive ion channel MscS" evidence="7">
    <location>
        <begin position="183"/>
        <end position="250"/>
    </location>
</feature>
<dbReference type="EMBL" id="ACFG01000004">
    <property type="protein sequence ID" value="EEH64590.1"/>
    <property type="molecule type" value="Genomic_DNA"/>
</dbReference>
<evidence type="ECO:0000313" key="9">
    <source>
        <dbReference type="Proteomes" id="UP000010301"/>
    </source>
</evidence>
<dbReference type="SUPFAM" id="SSF50182">
    <property type="entry name" value="Sm-like ribonucleoproteins"/>
    <property type="match status" value="1"/>
</dbReference>
<feature type="compositionally biased region" description="Polar residues" evidence="5">
    <location>
        <begin position="377"/>
        <end position="393"/>
    </location>
</feature>
<dbReference type="HOGENOM" id="CLU_021080_1_0_11"/>
<keyword evidence="9" id="KW-1185">Reference proteome</keyword>
<feature type="region of interest" description="Disordered" evidence="5">
    <location>
        <begin position="376"/>
        <end position="444"/>
    </location>
</feature>
<evidence type="ECO:0000313" key="8">
    <source>
        <dbReference type="EMBL" id="EEH64590.1"/>
    </source>
</evidence>
<dbReference type="InterPro" id="IPR010920">
    <property type="entry name" value="LSM_dom_sf"/>
</dbReference>
<comment type="caution">
    <text evidence="8">The sequence shown here is derived from an EMBL/GenBank/DDBJ whole genome shotgun (WGS) entry which is preliminary data.</text>
</comment>
<evidence type="ECO:0000256" key="1">
    <source>
        <dbReference type="ARBA" id="ARBA00004370"/>
    </source>
</evidence>
<dbReference type="PANTHER" id="PTHR30566">
    <property type="entry name" value="YNAI-RELATED MECHANOSENSITIVE ION CHANNEL"/>
    <property type="match status" value="1"/>
</dbReference>
<dbReference type="eggNOG" id="COG0668">
    <property type="taxonomic scope" value="Bacteria"/>
</dbReference>
<evidence type="ECO:0000259" key="7">
    <source>
        <dbReference type="Pfam" id="PF00924"/>
    </source>
</evidence>
<feature type="transmembrane region" description="Helical" evidence="6">
    <location>
        <begin position="89"/>
        <end position="114"/>
    </location>
</feature>
<dbReference type="Pfam" id="PF00924">
    <property type="entry name" value="MS_channel_2nd"/>
    <property type="match status" value="1"/>
</dbReference>
<protein>
    <submittedName>
        <fullName evidence="8">Transporter, small conductance mechanosensitive ion channel MscS family protein</fullName>
    </submittedName>
</protein>
<reference evidence="8 9" key="1">
    <citation type="submission" date="2009-01" db="EMBL/GenBank/DDBJ databases">
        <authorList>
            <person name="Qin X."/>
            <person name="Bachman B."/>
            <person name="Battles P."/>
            <person name="Bell A."/>
            <person name="Bess C."/>
            <person name="Bickham C."/>
            <person name="Chaboub L."/>
            <person name="Chen D."/>
            <person name="Coyle M."/>
            <person name="Deiros D.R."/>
            <person name="Dinh H."/>
            <person name="Forbes L."/>
            <person name="Fowler G."/>
            <person name="Francisco L."/>
            <person name="Fu Q."/>
            <person name="Gubbala S."/>
            <person name="Hale W."/>
            <person name="Han Y."/>
            <person name="Hemphill L."/>
            <person name="Highlander S.K."/>
            <person name="Hirani K."/>
            <person name="Hogues M."/>
            <person name="Jackson L."/>
            <person name="Jakkamsetti A."/>
            <person name="Javaid M."/>
            <person name="Jiang H."/>
            <person name="Korchina V."/>
            <person name="Kovar C."/>
            <person name="Lara F."/>
            <person name="Lee S."/>
            <person name="Mata R."/>
            <person name="Mathew T."/>
            <person name="Moen C."/>
            <person name="Morales K."/>
            <person name="Munidasa M."/>
            <person name="Nazareth L."/>
            <person name="Ngo R."/>
            <person name="Nguyen L."/>
            <person name="Okwuonu G."/>
            <person name="Ongeri F."/>
            <person name="Patil S."/>
            <person name="Petrosino J."/>
            <person name="Pham C."/>
            <person name="Pham P."/>
            <person name="Pu L.-L."/>
            <person name="Puazo M."/>
            <person name="Raj R."/>
            <person name="Reid J."/>
            <person name="Rouhana J."/>
            <person name="Saada N."/>
            <person name="Shang Y."/>
            <person name="Simmons D."/>
            <person name="Thornton R."/>
            <person name="Warren J."/>
            <person name="Weissenberger G."/>
            <person name="Zhang J."/>
            <person name="Zhang L."/>
            <person name="Zhou C."/>
            <person name="Zhu D."/>
            <person name="Muzny D."/>
            <person name="Worley K."/>
            <person name="Gibbs R."/>
        </authorList>
    </citation>
    <scope>NUCLEOTIDE SEQUENCE [LARGE SCALE GENOMIC DNA]</scope>
    <source>
        <strain evidence="8 9">DSM 15436</strain>
    </source>
</reference>
<gene>
    <name evidence="8" type="ORF">HMPREF0044_0327</name>
</gene>